<keyword evidence="3" id="KW-1185">Reference proteome</keyword>
<dbReference type="PATRIC" id="fig|43658.5.peg.3554"/>
<proteinExistence type="predicted"/>
<protein>
    <submittedName>
        <fullName evidence="2">Uncharacterized protein</fullName>
    </submittedName>
</protein>
<gene>
    <name evidence="2" type="ORF">TW77_16810</name>
</gene>
<keyword evidence="1" id="KW-0812">Transmembrane</keyword>
<comment type="caution">
    <text evidence="2">The sequence shown here is derived from an EMBL/GenBank/DDBJ whole genome shotgun (WGS) entry which is preliminary data.</text>
</comment>
<dbReference type="RefSeq" id="WP_046006137.1">
    <property type="nucleotide sequence ID" value="NZ_JXYA01000041.1"/>
</dbReference>
<feature type="transmembrane region" description="Helical" evidence="1">
    <location>
        <begin position="20"/>
        <end position="41"/>
    </location>
</feature>
<evidence type="ECO:0000256" key="1">
    <source>
        <dbReference type="SAM" id="Phobius"/>
    </source>
</evidence>
<dbReference type="AlphaFoldDB" id="A0A0F4QIN5"/>
<organism evidence="2 3">
    <name type="scientific">Pseudoalteromonas rubra</name>
    <dbReference type="NCBI Taxonomy" id="43658"/>
    <lineage>
        <taxon>Bacteria</taxon>
        <taxon>Pseudomonadati</taxon>
        <taxon>Pseudomonadota</taxon>
        <taxon>Gammaproteobacteria</taxon>
        <taxon>Alteromonadales</taxon>
        <taxon>Pseudoalteromonadaceae</taxon>
        <taxon>Pseudoalteromonas</taxon>
    </lineage>
</organism>
<accession>A0A0F4QIN5</accession>
<evidence type="ECO:0000313" key="3">
    <source>
        <dbReference type="Proteomes" id="UP000033452"/>
    </source>
</evidence>
<dbReference type="EMBL" id="JXYA01000041">
    <property type="protein sequence ID" value="KJZ07140.1"/>
    <property type="molecule type" value="Genomic_DNA"/>
</dbReference>
<reference evidence="2 3" key="1">
    <citation type="journal article" date="2015" name="BMC Genomics">
        <title>Genome mining reveals unlocked bioactive potential of marine Gram-negative bacteria.</title>
        <authorList>
            <person name="Machado H."/>
            <person name="Sonnenschein E.C."/>
            <person name="Melchiorsen J."/>
            <person name="Gram L."/>
        </authorList>
    </citation>
    <scope>NUCLEOTIDE SEQUENCE [LARGE SCALE GENOMIC DNA]</scope>
    <source>
        <strain evidence="2 3">S2471</strain>
    </source>
</reference>
<evidence type="ECO:0000313" key="2">
    <source>
        <dbReference type="EMBL" id="KJZ07140.1"/>
    </source>
</evidence>
<keyword evidence="1" id="KW-1133">Transmembrane helix</keyword>
<dbReference type="Proteomes" id="UP000033452">
    <property type="component" value="Unassembled WGS sequence"/>
</dbReference>
<dbReference type="OrthoDB" id="9856092at2"/>
<sequence length="234" mass="26981">MSELDNEENSVTAGPFKVTGKWAVGLTCTILIPFLLIYALAGERVGKGYARLKNPEIYEQLHTYTIQFNLIMAIIEAWNNVESLENFKDDRVMKVRSGIDGAIARYKTLSIDKLGKGNEAVRDLNLAKLYMIRYDLAPNENDFYESRKRLRSALAIASDSSLLNDKEIEQFKKRPIIDEIEWVKLALYSLHVFHGYETHKSDLMEIKNKMGGCSYFQHEMLRHKKMKQALECSY</sequence>
<name>A0A0F4QIN5_9GAMM</name>
<keyword evidence="1" id="KW-0472">Membrane</keyword>